<dbReference type="PROSITE" id="PS51007">
    <property type="entry name" value="CYTC"/>
    <property type="match status" value="1"/>
</dbReference>
<dbReference type="STRING" id="314260.PB2503_08204"/>
<dbReference type="EMBL" id="CP002156">
    <property type="protein sequence ID" value="ADM09696.1"/>
    <property type="molecule type" value="Genomic_DNA"/>
</dbReference>
<keyword evidence="10" id="KW-1185">Reference proteome</keyword>
<dbReference type="RefSeq" id="WP_013300670.1">
    <property type="nucleotide sequence ID" value="NC_014414.1"/>
</dbReference>
<evidence type="ECO:0000256" key="1">
    <source>
        <dbReference type="ARBA" id="ARBA00022448"/>
    </source>
</evidence>
<dbReference type="Gene3D" id="1.10.760.10">
    <property type="entry name" value="Cytochrome c-like domain"/>
    <property type="match status" value="1"/>
</dbReference>
<dbReference type="PROSITE" id="PS51257">
    <property type="entry name" value="PROKAR_LIPOPROTEIN"/>
    <property type="match status" value="1"/>
</dbReference>
<feature type="chain" id="PRO_5003140696" evidence="7">
    <location>
        <begin position="19"/>
        <end position="149"/>
    </location>
</feature>
<dbReference type="InterPro" id="IPR036909">
    <property type="entry name" value="Cyt_c-like_dom_sf"/>
</dbReference>
<evidence type="ECO:0000256" key="6">
    <source>
        <dbReference type="PROSITE-ProRule" id="PRU00433"/>
    </source>
</evidence>
<dbReference type="PANTHER" id="PTHR11961">
    <property type="entry name" value="CYTOCHROME C"/>
    <property type="match status" value="1"/>
</dbReference>
<accession>E0TIB2</accession>
<dbReference type="InterPro" id="IPR002327">
    <property type="entry name" value="Cyt_c_1A/1B"/>
</dbReference>
<dbReference type="AlphaFoldDB" id="E0TIB2"/>
<evidence type="ECO:0000313" key="9">
    <source>
        <dbReference type="EMBL" id="ADM09696.1"/>
    </source>
</evidence>
<evidence type="ECO:0000256" key="5">
    <source>
        <dbReference type="ARBA" id="ARBA00023004"/>
    </source>
</evidence>
<dbReference type="PRINTS" id="PR00604">
    <property type="entry name" value="CYTCHRMECIAB"/>
</dbReference>
<evidence type="ECO:0000256" key="7">
    <source>
        <dbReference type="SAM" id="SignalP"/>
    </source>
</evidence>
<dbReference type="GO" id="GO:0009055">
    <property type="term" value="F:electron transfer activity"/>
    <property type="evidence" value="ECO:0007669"/>
    <property type="project" value="InterPro"/>
</dbReference>
<sequence length="149" mass="16006">MRRSFLPLFLALSLCACGQPSGADAPAGPDLESLSPLAQKGLTLFRECGVCHNYQKGGRHGVGPNLWGVVGAPAAQRDTFAYSRALERSGLIWTEDTLDRYLENPHEVVPGTRMAYRGMADPADRDALIAFLASLQDPPKLAPNDPASD</sequence>
<keyword evidence="7" id="KW-0732">Signal</keyword>
<keyword evidence="4" id="KW-0249">Electron transport</keyword>
<evidence type="ECO:0000256" key="4">
    <source>
        <dbReference type="ARBA" id="ARBA00022982"/>
    </source>
</evidence>
<organism evidence="9 10">
    <name type="scientific">Parvularcula bermudensis (strain ATCC BAA-594 / HTCC2503 / KCTC 12087)</name>
    <dbReference type="NCBI Taxonomy" id="314260"/>
    <lineage>
        <taxon>Bacteria</taxon>
        <taxon>Pseudomonadati</taxon>
        <taxon>Pseudomonadota</taxon>
        <taxon>Alphaproteobacteria</taxon>
        <taxon>Parvularculales</taxon>
        <taxon>Parvularculaceae</taxon>
        <taxon>Parvularcula</taxon>
    </lineage>
</organism>
<evidence type="ECO:0000256" key="3">
    <source>
        <dbReference type="ARBA" id="ARBA00022723"/>
    </source>
</evidence>
<dbReference type="Proteomes" id="UP000001302">
    <property type="component" value="Chromosome"/>
</dbReference>
<dbReference type="HOGENOM" id="CLU_060944_4_1_5"/>
<feature type="domain" description="Cytochrome c" evidence="8">
    <location>
        <begin position="36"/>
        <end position="136"/>
    </location>
</feature>
<keyword evidence="2 6" id="KW-0349">Heme</keyword>
<reference evidence="10" key="1">
    <citation type="submission" date="2010-08" db="EMBL/GenBank/DDBJ databases">
        <title>Genome sequence of Parvularcula bermudensis HTCC2503.</title>
        <authorList>
            <person name="Kang D.-M."/>
            <person name="Oh H.-M."/>
            <person name="Cho J.-C."/>
        </authorList>
    </citation>
    <scope>NUCLEOTIDE SEQUENCE [LARGE SCALE GENOMIC DNA]</scope>
    <source>
        <strain evidence="10">ATCC BAA-594 / HTCC2503 / KCTC 12087</strain>
    </source>
</reference>
<evidence type="ECO:0000313" key="10">
    <source>
        <dbReference type="Proteomes" id="UP000001302"/>
    </source>
</evidence>
<dbReference type="SUPFAM" id="SSF46626">
    <property type="entry name" value="Cytochrome c"/>
    <property type="match status" value="1"/>
</dbReference>
<keyword evidence="1" id="KW-0813">Transport</keyword>
<dbReference type="eggNOG" id="COG3474">
    <property type="taxonomic scope" value="Bacteria"/>
</dbReference>
<dbReference type="GO" id="GO:0020037">
    <property type="term" value="F:heme binding"/>
    <property type="evidence" value="ECO:0007669"/>
    <property type="project" value="InterPro"/>
</dbReference>
<proteinExistence type="predicted"/>
<dbReference type="Pfam" id="PF00034">
    <property type="entry name" value="Cytochrom_C"/>
    <property type="match status" value="1"/>
</dbReference>
<evidence type="ECO:0000259" key="8">
    <source>
        <dbReference type="PROSITE" id="PS51007"/>
    </source>
</evidence>
<keyword evidence="5 6" id="KW-0408">Iron</keyword>
<dbReference type="KEGG" id="pbr:PB2503_08204"/>
<dbReference type="GO" id="GO:0046872">
    <property type="term" value="F:metal ion binding"/>
    <property type="evidence" value="ECO:0007669"/>
    <property type="project" value="UniProtKB-KW"/>
</dbReference>
<keyword evidence="3 6" id="KW-0479">Metal-binding</keyword>
<gene>
    <name evidence="9" type="ordered locus">PB2503_08204</name>
</gene>
<dbReference type="OrthoDB" id="9805828at2"/>
<name>E0TIB2_PARBH</name>
<evidence type="ECO:0000256" key="2">
    <source>
        <dbReference type="ARBA" id="ARBA00022617"/>
    </source>
</evidence>
<feature type="signal peptide" evidence="7">
    <location>
        <begin position="1"/>
        <end position="18"/>
    </location>
</feature>
<protein>
    <submittedName>
        <fullName evidence="9">Cytochrome c, class I</fullName>
    </submittedName>
</protein>
<reference evidence="9 10" key="2">
    <citation type="journal article" date="2011" name="J. Bacteriol.">
        <title>Complete genome sequence of strain HTCC2503T of Parvularcula bermudensis, the type species of the order "Parvularculales" in the class Alphaproteobacteria.</title>
        <authorList>
            <person name="Oh H.M."/>
            <person name="Kang I."/>
            <person name="Vergin K.L."/>
            <person name="Kang D."/>
            <person name="Rhee K.H."/>
            <person name="Giovannoni S.J."/>
            <person name="Cho J.C."/>
        </authorList>
    </citation>
    <scope>NUCLEOTIDE SEQUENCE [LARGE SCALE GENOMIC DNA]</scope>
    <source>
        <strain evidence="10">ATCC BAA-594 / HTCC2503 / KCTC 12087</strain>
    </source>
</reference>
<dbReference type="InterPro" id="IPR009056">
    <property type="entry name" value="Cyt_c-like_dom"/>
</dbReference>